<sequence length="176" mass="20109">MVSMVTYLQDGNAQLIIWRGEAWRRGGSGRLGEIFASQVDKTSRSVRWDNTMVQWRVRSQANLRLKQSEAPDGVGRTARHKAADVCETPKNNTAVHPLGGPLSDRQRRNLMPFQASRYPTYGQAIPTNSCLSVKVFERGRRNKRQCTWSIARFRSGYHRSAWRRVPSHKPHPKAPI</sequence>
<dbReference type="InParanoid" id="C0NVN4"/>
<reference evidence="1" key="1">
    <citation type="submission" date="2009-02" db="EMBL/GenBank/DDBJ databases">
        <title>The Genome Sequence of Ajellomyces capsulatus strain G186AR.</title>
        <authorList>
            <consortium name="The Broad Institute Genome Sequencing Platform"/>
            <person name="Champion M."/>
            <person name="Cuomo C."/>
            <person name="Ma L.-J."/>
            <person name="Henn M.R."/>
            <person name="Sil A."/>
            <person name="Goldman B."/>
            <person name="Young S.K."/>
            <person name="Kodira C.D."/>
            <person name="Zeng Q."/>
            <person name="Koehrsen M."/>
            <person name="Alvarado L."/>
            <person name="Berlin A."/>
            <person name="Borenstein D."/>
            <person name="Chen Z."/>
            <person name="Engels R."/>
            <person name="Freedman E."/>
            <person name="Gellesch M."/>
            <person name="Goldberg J."/>
            <person name="Griggs A."/>
            <person name="Gujja S."/>
            <person name="Heiman D."/>
            <person name="Hepburn T."/>
            <person name="Howarth C."/>
            <person name="Jen D."/>
            <person name="Larson L."/>
            <person name="Lewis B."/>
            <person name="Mehta T."/>
            <person name="Park D."/>
            <person name="Pearson M."/>
            <person name="Roberts A."/>
            <person name="Saif S."/>
            <person name="Shea T."/>
            <person name="Shenoy N."/>
            <person name="Sisk P."/>
            <person name="Stolte C."/>
            <person name="Sykes S."/>
            <person name="Walk T."/>
            <person name="White J."/>
            <person name="Yandava C."/>
            <person name="Klein B."/>
            <person name="McEwen J.G."/>
            <person name="Puccia R."/>
            <person name="Goldman G.H."/>
            <person name="Felipe M.S."/>
            <person name="Nino-Vega G."/>
            <person name="San-Blas G."/>
            <person name="Taylor J."/>
            <person name="Mendoza L."/>
            <person name="Galagan J."/>
            <person name="Nusbaum C."/>
            <person name="Birren B."/>
        </authorList>
    </citation>
    <scope>NUCLEOTIDE SEQUENCE</scope>
    <source>
        <strain evidence="1">G186AR</strain>
    </source>
</reference>
<accession>C0NVN4</accession>
<dbReference type="VEuPathDB" id="FungiDB:I7I50_09523"/>
<dbReference type="RefSeq" id="XP_045285055.1">
    <property type="nucleotide sequence ID" value="XM_045434263.1"/>
</dbReference>
<dbReference type="HOGENOM" id="CLU_1524692_0_0_1"/>
<name>C0NVN4_AJECG</name>
<evidence type="ECO:0000313" key="2">
    <source>
        <dbReference type="Proteomes" id="UP000001631"/>
    </source>
</evidence>
<dbReference type="Proteomes" id="UP000001631">
    <property type="component" value="Unassembled WGS sequence"/>
</dbReference>
<proteinExistence type="predicted"/>
<dbReference type="EMBL" id="GG663373">
    <property type="protein sequence ID" value="EEH04574.1"/>
    <property type="molecule type" value="Genomic_DNA"/>
</dbReference>
<protein>
    <submittedName>
        <fullName evidence="1">Uncharacterized protein</fullName>
    </submittedName>
</protein>
<gene>
    <name evidence="1" type="ORF">HCBG_07214</name>
</gene>
<organism evidence="1 2">
    <name type="scientific">Ajellomyces capsulatus (strain G186AR / H82 / ATCC MYA-2454 / RMSCC 2432)</name>
    <name type="common">Darling's disease fungus</name>
    <name type="synonym">Histoplasma capsulatum</name>
    <dbReference type="NCBI Taxonomy" id="447093"/>
    <lineage>
        <taxon>Eukaryota</taxon>
        <taxon>Fungi</taxon>
        <taxon>Dikarya</taxon>
        <taxon>Ascomycota</taxon>
        <taxon>Pezizomycotina</taxon>
        <taxon>Eurotiomycetes</taxon>
        <taxon>Eurotiomycetidae</taxon>
        <taxon>Onygenales</taxon>
        <taxon>Ajellomycetaceae</taxon>
        <taxon>Histoplasma</taxon>
    </lineage>
</organism>
<keyword evidence="2" id="KW-1185">Reference proteome</keyword>
<evidence type="ECO:0000313" key="1">
    <source>
        <dbReference type="EMBL" id="EEH04574.1"/>
    </source>
</evidence>
<dbReference type="GeneID" id="69040230"/>
<dbReference type="AlphaFoldDB" id="C0NVN4"/>